<dbReference type="Gene3D" id="2.60.120.290">
    <property type="entry name" value="Spermadhesin, CUB domain"/>
    <property type="match status" value="1"/>
</dbReference>
<proteinExistence type="predicted"/>
<dbReference type="InterPro" id="IPR036055">
    <property type="entry name" value="LDL_receptor-like_sf"/>
</dbReference>
<dbReference type="SMART" id="SM00192">
    <property type="entry name" value="LDLa"/>
    <property type="match status" value="1"/>
</dbReference>
<evidence type="ECO:0000256" key="1">
    <source>
        <dbReference type="PROSITE-ProRule" id="PRU00124"/>
    </source>
</evidence>
<evidence type="ECO:0000313" key="2">
    <source>
        <dbReference type="EMBL" id="EKC20599.1"/>
    </source>
</evidence>
<organism evidence="2">
    <name type="scientific">Magallana gigas</name>
    <name type="common">Pacific oyster</name>
    <name type="synonym">Crassostrea gigas</name>
    <dbReference type="NCBI Taxonomy" id="29159"/>
    <lineage>
        <taxon>Eukaryota</taxon>
        <taxon>Metazoa</taxon>
        <taxon>Spiralia</taxon>
        <taxon>Lophotrochozoa</taxon>
        <taxon>Mollusca</taxon>
        <taxon>Bivalvia</taxon>
        <taxon>Autobranchia</taxon>
        <taxon>Pteriomorphia</taxon>
        <taxon>Ostreida</taxon>
        <taxon>Ostreoidea</taxon>
        <taxon>Ostreidae</taxon>
        <taxon>Magallana</taxon>
    </lineage>
</organism>
<dbReference type="CDD" id="cd00112">
    <property type="entry name" value="LDLa"/>
    <property type="match status" value="1"/>
</dbReference>
<dbReference type="InterPro" id="IPR035914">
    <property type="entry name" value="Sperma_CUB_dom_sf"/>
</dbReference>
<name>K1PP53_MAGGI</name>
<dbReference type="InterPro" id="IPR042333">
    <property type="entry name" value="LRAD2/Mig-13-like"/>
</dbReference>
<sequence>MDGKIFHSANIQQTFRNNYALNTRCRVLFETMEPYRFIIVFKRLDIEFETLCDDDNLQIFDGNSTSHPTIKAPCEGEEEFRCRNGRCISALLQCDGTNNCGDYSDECQWTAGVLVGILGGVLFLTIAGIVAVRFGRKKRLLKMPRKLKKDKTREMTLEIFSTPEEDVKCEHQPTTTSKRSQAPVPEVHQSHCHLYKIGEETRDKTHIKL</sequence>
<keyword evidence="1" id="KW-1015">Disulfide bond</keyword>
<dbReference type="SUPFAM" id="SSF49854">
    <property type="entry name" value="Spermadhesin, CUB domain"/>
    <property type="match status" value="1"/>
</dbReference>
<gene>
    <name evidence="2" type="ORF">CGI_10005759</name>
</gene>
<dbReference type="PROSITE" id="PS50068">
    <property type="entry name" value="LDLRA_2"/>
    <property type="match status" value="1"/>
</dbReference>
<dbReference type="Pfam" id="PF00057">
    <property type="entry name" value="Ldl_recept_a"/>
    <property type="match status" value="1"/>
</dbReference>
<comment type="caution">
    <text evidence="1">Lacks conserved residue(s) required for the propagation of feature annotation.</text>
</comment>
<dbReference type="SUPFAM" id="SSF57424">
    <property type="entry name" value="LDL receptor-like module"/>
    <property type="match status" value="1"/>
</dbReference>
<accession>K1PP53</accession>
<protein>
    <submittedName>
        <fullName evidence="2">Uncharacterized protein</fullName>
    </submittedName>
</protein>
<dbReference type="InterPro" id="IPR002172">
    <property type="entry name" value="LDrepeatLR_classA_rpt"/>
</dbReference>
<feature type="disulfide bond" evidence="1">
    <location>
        <begin position="82"/>
        <end position="100"/>
    </location>
</feature>
<dbReference type="InParanoid" id="K1PP53"/>
<dbReference type="HOGENOM" id="CLU_1316553_0_0_1"/>
<dbReference type="EMBL" id="JH816288">
    <property type="protein sequence ID" value="EKC20599.1"/>
    <property type="molecule type" value="Genomic_DNA"/>
</dbReference>
<dbReference type="AlphaFoldDB" id="K1PP53"/>
<reference evidence="2" key="1">
    <citation type="journal article" date="2012" name="Nature">
        <title>The oyster genome reveals stress adaptation and complexity of shell formation.</title>
        <authorList>
            <person name="Zhang G."/>
            <person name="Fang X."/>
            <person name="Guo X."/>
            <person name="Li L."/>
            <person name="Luo R."/>
            <person name="Xu F."/>
            <person name="Yang P."/>
            <person name="Zhang L."/>
            <person name="Wang X."/>
            <person name="Qi H."/>
            <person name="Xiong Z."/>
            <person name="Que H."/>
            <person name="Xie Y."/>
            <person name="Holland P.W."/>
            <person name="Paps J."/>
            <person name="Zhu Y."/>
            <person name="Wu F."/>
            <person name="Chen Y."/>
            <person name="Wang J."/>
            <person name="Peng C."/>
            <person name="Meng J."/>
            <person name="Yang L."/>
            <person name="Liu J."/>
            <person name="Wen B."/>
            <person name="Zhang N."/>
            <person name="Huang Z."/>
            <person name="Zhu Q."/>
            <person name="Feng Y."/>
            <person name="Mount A."/>
            <person name="Hedgecock D."/>
            <person name="Xu Z."/>
            <person name="Liu Y."/>
            <person name="Domazet-Loso T."/>
            <person name="Du Y."/>
            <person name="Sun X."/>
            <person name="Zhang S."/>
            <person name="Liu B."/>
            <person name="Cheng P."/>
            <person name="Jiang X."/>
            <person name="Li J."/>
            <person name="Fan D."/>
            <person name="Wang W."/>
            <person name="Fu W."/>
            <person name="Wang T."/>
            <person name="Wang B."/>
            <person name="Zhang J."/>
            <person name="Peng Z."/>
            <person name="Li Y."/>
            <person name="Li N."/>
            <person name="Wang J."/>
            <person name="Chen M."/>
            <person name="He Y."/>
            <person name="Tan F."/>
            <person name="Song X."/>
            <person name="Zheng Q."/>
            <person name="Huang R."/>
            <person name="Yang H."/>
            <person name="Du X."/>
            <person name="Chen L."/>
            <person name="Yang M."/>
            <person name="Gaffney P.M."/>
            <person name="Wang S."/>
            <person name="Luo L."/>
            <person name="She Z."/>
            <person name="Ming Y."/>
            <person name="Huang W."/>
            <person name="Zhang S."/>
            <person name="Huang B."/>
            <person name="Zhang Y."/>
            <person name="Qu T."/>
            <person name="Ni P."/>
            <person name="Miao G."/>
            <person name="Wang J."/>
            <person name="Wang Q."/>
            <person name="Steinberg C.E."/>
            <person name="Wang H."/>
            <person name="Li N."/>
            <person name="Qian L."/>
            <person name="Zhang G."/>
            <person name="Li Y."/>
            <person name="Yang H."/>
            <person name="Liu X."/>
            <person name="Wang J."/>
            <person name="Yin Y."/>
            <person name="Wang J."/>
        </authorList>
    </citation>
    <scope>NUCLEOTIDE SEQUENCE [LARGE SCALE GENOMIC DNA]</scope>
    <source>
        <strain evidence="2">05x7-T-G4-1.051#20</strain>
    </source>
</reference>
<dbReference type="PANTHER" id="PTHR24652">
    <property type="entry name" value="LOW-DENSITY LIPOPROTEIN RECEPTOR CLASS A DOMAIN-CONTAINING PROTEIN 2"/>
    <property type="match status" value="1"/>
</dbReference>
<dbReference type="Gene3D" id="4.10.400.10">
    <property type="entry name" value="Low-density Lipoprotein Receptor"/>
    <property type="match status" value="1"/>
</dbReference>